<comment type="caution">
    <text evidence="1">The sequence shown here is derived from an EMBL/GenBank/DDBJ whole genome shotgun (WGS) entry which is preliminary data.</text>
</comment>
<sequence>MTTDIQIEGLALTLEADSPLSLIVRDQPVVAVFENSTTQEKDSLRQRTSKLFVVLTIWIRAKWSRNKNNRTGRLMLLVVPAETLTLKSACDDYNNFAKQLPSNVYNKPSDDKSGKCKLLRMLFKINSLRNYVIMPQYKRQANATNQQMALLRELKGLSDSNQFELFTNDDEAVSAAVHNLCNIQAGSAVTLSVVEQGWREQGLVKKCAVAACKDAELVYELHDALGPPQYAPQAPGFEKLLSSQHRDSALDQSGLIRTSDHSLRISSDLPSTAPPYSTHAELTSRLHDITSQHASVATPDSRGFSGPATITRLKHVPTSSYNYIATFLSGFSGYSRRVPGVSIGHDGPTGSTKYPVPGSNCGLARNMRASSCARVEVPVTDPGNSVQTFASTSWNLVSEILDSQTRKRRLSKSSNN</sequence>
<dbReference type="EMBL" id="QZBZ01000208">
    <property type="protein sequence ID" value="TIA33119.1"/>
    <property type="molecule type" value="Genomic_DNA"/>
</dbReference>
<reference evidence="1 2" key="1">
    <citation type="submission" date="2018-10" db="EMBL/GenBank/DDBJ databases">
        <title>Fifty Aureobasidium pullulans genomes reveal a recombining polyextremotolerant generalist.</title>
        <authorList>
            <person name="Gostincar C."/>
            <person name="Turk M."/>
            <person name="Zajc J."/>
            <person name="Gunde-Cimerman N."/>
        </authorList>
    </citation>
    <scope>NUCLEOTIDE SEQUENCE [LARGE SCALE GENOMIC DNA]</scope>
    <source>
        <strain evidence="1 2">EXF-1645</strain>
    </source>
</reference>
<gene>
    <name evidence="1" type="ORF">D6C78_07772</name>
</gene>
<protein>
    <submittedName>
        <fullName evidence="1">Uncharacterized protein</fullName>
    </submittedName>
</protein>
<accession>A0A4T0BFY6</accession>
<dbReference type="AlphaFoldDB" id="A0A4T0BFY6"/>
<dbReference type="Proteomes" id="UP000308724">
    <property type="component" value="Unassembled WGS sequence"/>
</dbReference>
<evidence type="ECO:0000313" key="1">
    <source>
        <dbReference type="EMBL" id="TIA33119.1"/>
    </source>
</evidence>
<organism evidence="1 2">
    <name type="scientific">Aureobasidium pullulans</name>
    <name type="common">Black yeast</name>
    <name type="synonym">Pullularia pullulans</name>
    <dbReference type="NCBI Taxonomy" id="5580"/>
    <lineage>
        <taxon>Eukaryota</taxon>
        <taxon>Fungi</taxon>
        <taxon>Dikarya</taxon>
        <taxon>Ascomycota</taxon>
        <taxon>Pezizomycotina</taxon>
        <taxon>Dothideomycetes</taxon>
        <taxon>Dothideomycetidae</taxon>
        <taxon>Dothideales</taxon>
        <taxon>Saccotheciaceae</taxon>
        <taxon>Aureobasidium</taxon>
    </lineage>
</organism>
<proteinExistence type="predicted"/>
<name>A0A4T0BFY6_AURPU</name>
<evidence type="ECO:0000313" key="2">
    <source>
        <dbReference type="Proteomes" id="UP000308724"/>
    </source>
</evidence>